<evidence type="ECO:0008006" key="4">
    <source>
        <dbReference type="Google" id="ProtNLM"/>
    </source>
</evidence>
<dbReference type="AlphaFoldDB" id="A0A4R4Z3T6"/>
<accession>A0A4R4Z3T6</accession>
<dbReference type="InterPro" id="IPR038128">
    <property type="entry name" value="Gamma_PGA_hydro_sf"/>
</dbReference>
<dbReference type="OrthoDB" id="7721587at2"/>
<organism evidence="2 3">
    <name type="scientific">Kribbella antibiotica</name>
    <dbReference type="NCBI Taxonomy" id="190195"/>
    <lineage>
        <taxon>Bacteria</taxon>
        <taxon>Bacillati</taxon>
        <taxon>Actinomycetota</taxon>
        <taxon>Actinomycetes</taxon>
        <taxon>Propionibacteriales</taxon>
        <taxon>Kribbellaceae</taxon>
        <taxon>Kribbella</taxon>
    </lineage>
</organism>
<dbReference type="InterPro" id="IPR008585">
    <property type="entry name" value="Gamma_PGA_hydro"/>
</dbReference>
<feature type="region of interest" description="Disordered" evidence="1">
    <location>
        <begin position="1"/>
        <end position="23"/>
    </location>
</feature>
<gene>
    <name evidence="2" type="ORF">E1263_29030</name>
</gene>
<evidence type="ECO:0000313" key="3">
    <source>
        <dbReference type="Proteomes" id="UP000295124"/>
    </source>
</evidence>
<dbReference type="Gene3D" id="3.40.630.100">
    <property type="entry name" value="Poly-gamma-glutamate hydrolase, zinc-binding motif"/>
    <property type="match status" value="1"/>
</dbReference>
<dbReference type="Pfam" id="PF05908">
    <property type="entry name" value="Gamma_PGA_hydro"/>
    <property type="match status" value="1"/>
</dbReference>
<dbReference type="Proteomes" id="UP000295124">
    <property type="component" value="Unassembled WGS sequence"/>
</dbReference>
<name>A0A4R4Z3T6_9ACTN</name>
<sequence>MPKSYHDTPVTARRPAPARRVDGVQSSRRGFLGMAVVAAVGSQGLPAIATVTADKYDSNTDLYADPALTEGDHYARRFRRHQWFDNDLTQRYAVQRTVILAPHGGGIEPGTSELCLAIAGYHPADLATSGAVHDYWMFEGLLSSDNGDLHVTSAHCDDHVARSLAAGSLNAIGLHGCKESQAGLPTGTQAALVGGRNNALKSRLITRLTAAGVRAIDAATVPDLNGDDPANIANRTLLGAGAQLELTAPLRQAMFGTYTRADRKNTTLPIFWSFVTATRAAIADLEATQPVI</sequence>
<evidence type="ECO:0000313" key="2">
    <source>
        <dbReference type="EMBL" id="TDD52653.1"/>
    </source>
</evidence>
<dbReference type="EMBL" id="SMKX01000106">
    <property type="protein sequence ID" value="TDD52653.1"/>
    <property type="molecule type" value="Genomic_DNA"/>
</dbReference>
<protein>
    <recommendedName>
        <fullName evidence="4">Phage replication protein</fullName>
    </recommendedName>
</protein>
<reference evidence="2 3" key="1">
    <citation type="submission" date="2019-03" db="EMBL/GenBank/DDBJ databases">
        <title>Draft genome sequences of novel Actinobacteria.</title>
        <authorList>
            <person name="Sahin N."/>
            <person name="Ay H."/>
            <person name="Saygin H."/>
        </authorList>
    </citation>
    <scope>NUCLEOTIDE SEQUENCE [LARGE SCALE GENOMIC DNA]</scope>
    <source>
        <strain evidence="2 3">JCM 13523</strain>
    </source>
</reference>
<keyword evidence="3" id="KW-1185">Reference proteome</keyword>
<proteinExistence type="predicted"/>
<evidence type="ECO:0000256" key="1">
    <source>
        <dbReference type="SAM" id="MobiDB-lite"/>
    </source>
</evidence>
<dbReference type="RefSeq" id="WP_132173050.1">
    <property type="nucleotide sequence ID" value="NZ_SMKX01000106.1"/>
</dbReference>
<comment type="caution">
    <text evidence="2">The sequence shown here is derived from an EMBL/GenBank/DDBJ whole genome shotgun (WGS) entry which is preliminary data.</text>
</comment>